<evidence type="ECO:0000256" key="1">
    <source>
        <dbReference type="ARBA" id="ARBA00004141"/>
    </source>
</evidence>
<feature type="transmembrane region" description="Helical" evidence="3">
    <location>
        <begin position="81"/>
        <end position="102"/>
    </location>
</feature>
<dbReference type="InterPro" id="IPR020846">
    <property type="entry name" value="MFS_dom"/>
</dbReference>
<dbReference type="SUPFAM" id="SSF103473">
    <property type="entry name" value="MFS general substrate transporter"/>
    <property type="match status" value="1"/>
</dbReference>
<keyword evidence="3" id="KW-0472">Membrane</keyword>
<feature type="transmembrane region" description="Helical" evidence="3">
    <location>
        <begin position="457"/>
        <end position="478"/>
    </location>
</feature>
<dbReference type="InterPro" id="IPR011701">
    <property type="entry name" value="MFS"/>
</dbReference>
<dbReference type="PROSITE" id="PS50850">
    <property type="entry name" value="MFS"/>
    <property type="match status" value="1"/>
</dbReference>
<dbReference type="GO" id="GO:0022857">
    <property type="term" value="F:transmembrane transporter activity"/>
    <property type="evidence" value="ECO:0007669"/>
    <property type="project" value="InterPro"/>
</dbReference>
<organism evidence="5 6">
    <name type="scientific">Lachancea dasiensis</name>
    <dbReference type="NCBI Taxonomy" id="1072105"/>
    <lineage>
        <taxon>Eukaryota</taxon>
        <taxon>Fungi</taxon>
        <taxon>Dikarya</taxon>
        <taxon>Ascomycota</taxon>
        <taxon>Saccharomycotina</taxon>
        <taxon>Saccharomycetes</taxon>
        <taxon>Saccharomycetales</taxon>
        <taxon>Saccharomycetaceae</taxon>
        <taxon>Lachancea</taxon>
    </lineage>
</organism>
<dbReference type="OrthoDB" id="6509908at2759"/>
<gene>
    <name evidence="5" type="ORF">LADA_0C12288G</name>
</gene>
<feature type="transmembrane region" description="Helical" evidence="3">
    <location>
        <begin position="150"/>
        <end position="167"/>
    </location>
</feature>
<accession>A0A1G4J1U9</accession>
<keyword evidence="3" id="KW-1133">Transmembrane helix</keyword>
<evidence type="ECO:0000313" key="6">
    <source>
        <dbReference type="Proteomes" id="UP000190274"/>
    </source>
</evidence>
<dbReference type="PANTHER" id="PTHR11360:SF295">
    <property type="entry name" value="TRANSPORTER MCH4-RELATED"/>
    <property type="match status" value="1"/>
</dbReference>
<comment type="subcellular location">
    <subcellularLocation>
        <location evidence="1">Membrane</location>
        <topology evidence="1">Multi-pass membrane protein</topology>
    </subcellularLocation>
</comment>
<evidence type="ECO:0000313" key="5">
    <source>
        <dbReference type="EMBL" id="SCU83577.1"/>
    </source>
</evidence>
<keyword evidence="6" id="KW-1185">Reference proteome</keyword>
<feature type="domain" description="Major facilitator superfamily (MFS) profile" evidence="4">
    <location>
        <begin position="80"/>
        <end position="478"/>
    </location>
</feature>
<evidence type="ECO:0000256" key="2">
    <source>
        <dbReference type="ARBA" id="ARBA00006727"/>
    </source>
</evidence>
<dbReference type="PANTHER" id="PTHR11360">
    <property type="entry name" value="MONOCARBOXYLATE TRANSPORTER"/>
    <property type="match status" value="1"/>
</dbReference>
<feature type="transmembrane region" description="Helical" evidence="3">
    <location>
        <begin position="208"/>
        <end position="228"/>
    </location>
</feature>
<feature type="transmembrane region" description="Helical" evidence="3">
    <location>
        <begin position="240"/>
        <end position="260"/>
    </location>
</feature>
<dbReference type="Gene3D" id="1.20.1250.20">
    <property type="entry name" value="MFS general substrate transporter like domains"/>
    <property type="match status" value="1"/>
</dbReference>
<dbReference type="Proteomes" id="UP000190274">
    <property type="component" value="Chromosome C"/>
</dbReference>
<protein>
    <submittedName>
        <fullName evidence="5">LADA_0C12288g1_1</fullName>
    </submittedName>
</protein>
<reference evidence="6" key="1">
    <citation type="submission" date="2016-03" db="EMBL/GenBank/DDBJ databases">
        <authorList>
            <person name="Devillers H."/>
        </authorList>
    </citation>
    <scope>NUCLEOTIDE SEQUENCE [LARGE SCALE GENOMIC DNA]</scope>
</reference>
<dbReference type="InterPro" id="IPR050327">
    <property type="entry name" value="Proton-linked_MCT"/>
</dbReference>
<dbReference type="AlphaFoldDB" id="A0A1G4J1U9"/>
<proteinExistence type="inferred from homology"/>
<dbReference type="GO" id="GO:0016020">
    <property type="term" value="C:membrane"/>
    <property type="evidence" value="ECO:0007669"/>
    <property type="project" value="UniProtKB-SubCell"/>
</dbReference>
<dbReference type="GO" id="GO:0032218">
    <property type="term" value="P:riboflavin transport"/>
    <property type="evidence" value="ECO:0007669"/>
    <property type="project" value="TreeGrafter"/>
</dbReference>
<dbReference type="InterPro" id="IPR036259">
    <property type="entry name" value="MFS_trans_sf"/>
</dbReference>
<comment type="similarity">
    <text evidence="2">Belongs to the major facilitator superfamily. Monocarboxylate porter (TC 2.A.1.13) family.</text>
</comment>
<evidence type="ECO:0000256" key="3">
    <source>
        <dbReference type="SAM" id="Phobius"/>
    </source>
</evidence>
<dbReference type="Pfam" id="PF07690">
    <property type="entry name" value="MFS_1"/>
    <property type="match status" value="1"/>
</dbReference>
<feature type="transmembrane region" description="Helical" evidence="3">
    <location>
        <begin position="388"/>
        <end position="413"/>
    </location>
</feature>
<name>A0A1G4J1U9_9SACH</name>
<feature type="transmembrane region" description="Helical" evidence="3">
    <location>
        <begin position="363"/>
        <end position="382"/>
    </location>
</feature>
<feature type="transmembrane region" description="Helical" evidence="3">
    <location>
        <begin position="425"/>
        <end position="445"/>
    </location>
</feature>
<sequence>MLRLLQLKPNVSISRKNSFKIFQSTQSAQWPGSSSGFTDQYALYPQDPSVESTARHYVQQSERDLLDDDEESDIPDGGLQAYLALLGSFVGLLPIWGTMNSLGAIEGYISQHQLASSSSSGVSWIFSLYLTLFCASCVFTGAYFDRNGGFLPLCVGSGLFVSGLVATANCQTIWQFVLAFSVLTGVATGVLTTPLIGCIATWFSRKRGMAASVAAMGGSLGGVIFPLMLKNLYGEVGFPWAIRILALVCLVLLVFACTFARERSKPVAKPFNSRTDMFRFYVTGALNVRYFLDRKYLLTTLAFSLSENSIMAVNTYIASYAIARGHSESEAFTIVTVSNAVQMIGRYIPGYISDKYSGRFNTVIVMTFVTAVLNLVMLLPFGGVPGVLWAYVLLFGFASGSVMAMTAVCIAQISRTSDFGKRYSTSYVLSAFMTLPIIPICGTLIGDRSVAEFNRFILFASGLTLAGAACYLGARVLAVGVKLKKF</sequence>
<evidence type="ECO:0000259" key="4">
    <source>
        <dbReference type="PROSITE" id="PS50850"/>
    </source>
</evidence>
<feature type="transmembrane region" description="Helical" evidence="3">
    <location>
        <begin position="122"/>
        <end position="143"/>
    </location>
</feature>
<feature type="transmembrane region" description="Helical" evidence="3">
    <location>
        <begin position="173"/>
        <end position="196"/>
    </location>
</feature>
<dbReference type="EMBL" id="LT598459">
    <property type="protein sequence ID" value="SCU83577.1"/>
    <property type="molecule type" value="Genomic_DNA"/>
</dbReference>
<keyword evidence="3" id="KW-0812">Transmembrane</keyword>